<keyword evidence="3" id="KW-1185">Reference proteome</keyword>
<comment type="caution">
    <text evidence="2">The sequence shown here is derived from an EMBL/GenBank/DDBJ whole genome shotgun (WGS) entry which is preliminary data.</text>
</comment>
<evidence type="ECO:0000313" key="2">
    <source>
        <dbReference type="EMBL" id="MBO0349669.1"/>
    </source>
</evidence>
<evidence type="ECO:0000313" key="3">
    <source>
        <dbReference type="Proteomes" id="UP000664844"/>
    </source>
</evidence>
<sequence>MNSLKYPSIIPGKAGECRRPDLRETQSGKDSGGERSLILLEEVAISSNG</sequence>
<gene>
    <name evidence="2" type="ORF">J0895_11215</name>
</gene>
<feature type="region of interest" description="Disordered" evidence="1">
    <location>
        <begin position="1"/>
        <end position="36"/>
    </location>
</feature>
<feature type="compositionally biased region" description="Basic and acidic residues" evidence="1">
    <location>
        <begin position="15"/>
        <end position="33"/>
    </location>
</feature>
<name>A0ABS3FRC5_9CYAN</name>
<proteinExistence type="predicted"/>
<dbReference type="EMBL" id="JAFLQW010000301">
    <property type="protein sequence ID" value="MBO0349669.1"/>
    <property type="molecule type" value="Genomic_DNA"/>
</dbReference>
<dbReference type="RefSeq" id="WP_207088178.1">
    <property type="nucleotide sequence ID" value="NZ_JAFLQW010000301.1"/>
</dbReference>
<accession>A0ABS3FRC5</accession>
<evidence type="ECO:0000256" key="1">
    <source>
        <dbReference type="SAM" id="MobiDB-lite"/>
    </source>
</evidence>
<protein>
    <submittedName>
        <fullName evidence="2">Uncharacterized protein</fullName>
    </submittedName>
</protein>
<organism evidence="2 3">
    <name type="scientific">Phormidium pseudopriestleyi FRX01</name>
    <dbReference type="NCBI Taxonomy" id="1759528"/>
    <lineage>
        <taxon>Bacteria</taxon>
        <taxon>Bacillati</taxon>
        <taxon>Cyanobacteriota</taxon>
        <taxon>Cyanophyceae</taxon>
        <taxon>Oscillatoriophycideae</taxon>
        <taxon>Oscillatoriales</taxon>
        <taxon>Oscillatoriaceae</taxon>
        <taxon>Phormidium</taxon>
    </lineage>
</organism>
<reference evidence="2 3" key="1">
    <citation type="submission" date="2021-03" db="EMBL/GenBank/DDBJ databases">
        <title>Metabolic Capacity of the Antarctic Cyanobacterium Phormidium pseudopriestleyi that Sustains Oxygenic Photosynthesis in the Presence of Hydrogen Sulfide.</title>
        <authorList>
            <person name="Lumian J.E."/>
            <person name="Jungblut A.D."/>
            <person name="Dillon M.L."/>
            <person name="Hawes I."/>
            <person name="Doran P.T."/>
            <person name="Mackey T.J."/>
            <person name="Dick G.J."/>
            <person name="Grettenberger C.L."/>
            <person name="Sumner D.Y."/>
        </authorList>
    </citation>
    <scope>NUCLEOTIDE SEQUENCE [LARGE SCALE GENOMIC DNA]</scope>
    <source>
        <strain evidence="2 3">FRX01</strain>
    </source>
</reference>
<dbReference type="Proteomes" id="UP000664844">
    <property type="component" value="Unassembled WGS sequence"/>
</dbReference>